<dbReference type="PANTHER" id="PTHR43335">
    <property type="entry name" value="ABC TRANSPORTER, ATP-BINDING PROTEIN"/>
    <property type="match status" value="1"/>
</dbReference>
<comment type="similarity">
    <text evidence="1">Belongs to the ABC transporter superfamily.</text>
</comment>
<dbReference type="OrthoDB" id="2365508at2"/>
<dbReference type="AlphaFoldDB" id="A0A430B673"/>
<evidence type="ECO:0000256" key="2">
    <source>
        <dbReference type="ARBA" id="ARBA00022448"/>
    </source>
</evidence>
<dbReference type="PROSITE" id="PS00211">
    <property type="entry name" value="ABC_TRANSPORTER_1"/>
    <property type="match status" value="1"/>
</dbReference>
<keyword evidence="4 6" id="KW-0067">ATP-binding</keyword>
<dbReference type="Proteomes" id="UP000288028">
    <property type="component" value="Unassembled WGS sequence"/>
</dbReference>
<evidence type="ECO:0000256" key="1">
    <source>
        <dbReference type="ARBA" id="ARBA00005417"/>
    </source>
</evidence>
<feature type="domain" description="ABC transporter" evidence="5">
    <location>
        <begin position="4"/>
        <end position="230"/>
    </location>
</feature>
<comment type="caution">
    <text evidence="6">The sequence shown here is derived from an EMBL/GenBank/DDBJ whole genome shotgun (WGS) entry which is preliminary data.</text>
</comment>
<evidence type="ECO:0000259" key="5">
    <source>
        <dbReference type="PROSITE" id="PS50893"/>
    </source>
</evidence>
<keyword evidence="7" id="KW-1185">Reference proteome</keyword>
<evidence type="ECO:0000313" key="7">
    <source>
        <dbReference type="Proteomes" id="UP000288028"/>
    </source>
</evidence>
<protein>
    <submittedName>
        <fullName evidence="6">ABC transporter ATP-binding protein</fullName>
    </submittedName>
</protein>
<dbReference type="GO" id="GO:0016887">
    <property type="term" value="F:ATP hydrolysis activity"/>
    <property type="evidence" value="ECO:0007669"/>
    <property type="project" value="InterPro"/>
</dbReference>
<name>A0A430B673_9ENTE</name>
<dbReference type="PROSITE" id="PS50893">
    <property type="entry name" value="ABC_TRANSPORTER_2"/>
    <property type="match status" value="1"/>
</dbReference>
<organism evidence="6 7">
    <name type="scientific">Vagococcus carniphilus</name>
    <dbReference type="NCBI Taxonomy" id="218144"/>
    <lineage>
        <taxon>Bacteria</taxon>
        <taxon>Bacillati</taxon>
        <taxon>Bacillota</taxon>
        <taxon>Bacilli</taxon>
        <taxon>Lactobacillales</taxon>
        <taxon>Enterococcaceae</taxon>
        <taxon>Vagococcus</taxon>
    </lineage>
</organism>
<dbReference type="InterPro" id="IPR003439">
    <property type="entry name" value="ABC_transporter-like_ATP-bd"/>
</dbReference>
<dbReference type="Gene3D" id="3.40.50.300">
    <property type="entry name" value="P-loop containing nucleotide triphosphate hydrolases"/>
    <property type="match status" value="1"/>
</dbReference>
<gene>
    <name evidence="6" type="ORF">CBF28_05045</name>
</gene>
<dbReference type="InterPro" id="IPR027417">
    <property type="entry name" value="P-loop_NTPase"/>
</dbReference>
<dbReference type="GeneID" id="95581658"/>
<accession>A0A430B673</accession>
<dbReference type="Pfam" id="PF00005">
    <property type="entry name" value="ABC_tran"/>
    <property type="match status" value="1"/>
</dbReference>
<dbReference type="InterPro" id="IPR003593">
    <property type="entry name" value="AAA+_ATPase"/>
</dbReference>
<dbReference type="InterPro" id="IPR017871">
    <property type="entry name" value="ABC_transporter-like_CS"/>
</dbReference>
<sequence length="237" mass="26878">MQTIKINNLHKNLSDSFNLIVNDLNLEVGKIYGLVGPNGAGKTTLMKCLCGLLRPDDGMFEIDDEKVEVADSKILSQVGTNFVNSDSLKGFSLEDIYNDHVFYYGLNNLITIEKLLDEVGLSVNKKMKFNTMSLGMKQRFLLGLSTVHNPSLVLLDEPFNGLDPDGVDLFIENVRSLSKGRVLIVSSHVLRDMETFLDDVIFIERGKVLKAKPMHEIRNEYKEGLKDYYDEQKRKRD</sequence>
<proteinExistence type="inferred from homology"/>
<dbReference type="CDD" id="cd03230">
    <property type="entry name" value="ABC_DR_subfamily_A"/>
    <property type="match status" value="1"/>
</dbReference>
<dbReference type="SUPFAM" id="SSF52540">
    <property type="entry name" value="P-loop containing nucleoside triphosphate hydrolases"/>
    <property type="match status" value="1"/>
</dbReference>
<evidence type="ECO:0000256" key="4">
    <source>
        <dbReference type="ARBA" id="ARBA00022840"/>
    </source>
</evidence>
<evidence type="ECO:0000313" key="6">
    <source>
        <dbReference type="EMBL" id="RSU15804.1"/>
    </source>
</evidence>
<dbReference type="PANTHER" id="PTHR43335:SF4">
    <property type="entry name" value="ABC TRANSPORTER, ATP-BINDING PROTEIN"/>
    <property type="match status" value="1"/>
</dbReference>
<keyword evidence="2" id="KW-0813">Transport</keyword>
<dbReference type="GO" id="GO:0005524">
    <property type="term" value="F:ATP binding"/>
    <property type="evidence" value="ECO:0007669"/>
    <property type="project" value="UniProtKB-KW"/>
</dbReference>
<dbReference type="RefSeq" id="WP_126792604.1">
    <property type="nucleotide sequence ID" value="NZ_CP060720.1"/>
</dbReference>
<evidence type="ECO:0000256" key="3">
    <source>
        <dbReference type="ARBA" id="ARBA00022741"/>
    </source>
</evidence>
<keyword evidence="3" id="KW-0547">Nucleotide-binding</keyword>
<reference evidence="6 7" key="1">
    <citation type="submission" date="2017-05" db="EMBL/GenBank/DDBJ databases">
        <title>Vagococcus spp. assemblies.</title>
        <authorList>
            <person name="Gulvik C.A."/>
        </authorList>
    </citation>
    <scope>NUCLEOTIDE SEQUENCE [LARGE SCALE GENOMIC DNA]</scope>
    <source>
        <strain evidence="6 7">SS1714</strain>
    </source>
</reference>
<dbReference type="SMART" id="SM00382">
    <property type="entry name" value="AAA"/>
    <property type="match status" value="1"/>
</dbReference>
<dbReference type="EMBL" id="NGKB01000004">
    <property type="protein sequence ID" value="RSU15804.1"/>
    <property type="molecule type" value="Genomic_DNA"/>
</dbReference>